<sequence length="191" mass="22423">MTEKIVNIITYKIYKQNIISHCDLRKMNYAMLTLLNELIKTIILFVYFLAIQRFDLFLFSYLILVSIRSISGGLHLDTNLKCFIVSFIFFNITVLSAPFLTNIPTYFEYIIIFSSILIIYWFSPMPSLHRPIKDKNIIHKSKYISTIITIIWVSIFYLIIEEPVFFSIGLLTILLQGTQLLIGRRHSHGRM</sequence>
<comment type="caution">
    <text evidence="9">The sequence shown here is derived from an EMBL/GenBank/DDBJ whole genome shotgun (WGS) entry which is preliminary data.</text>
</comment>
<proteinExistence type="predicted"/>
<dbReference type="RefSeq" id="WP_132281400.1">
    <property type="nucleotide sequence ID" value="NZ_SMGQ01000011.1"/>
</dbReference>
<evidence type="ECO:0000256" key="2">
    <source>
        <dbReference type="ARBA" id="ARBA00022654"/>
    </source>
</evidence>
<accession>A0A4V2Q1R0</accession>
<evidence type="ECO:0000256" key="4">
    <source>
        <dbReference type="ARBA" id="ARBA00022692"/>
    </source>
</evidence>
<keyword evidence="10" id="KW-1185">Reference proteome</keyword>
<name>A0A4V2Q1R0_9FIRM</name>
<evidence type="ECO:0000256" key="3">
    <source>
        <dbReference type="ARBA" id="ARBA00022670"/>
    </source>
</evidence>
<feature type="transmembrane region" description="Helical" evidence="8">
    <location>
        <begin position="166"/>
        <end position="183"/>
    </location>
</feature>
<evidence type="ECO:0000256" key="7">
    <source>
        <dbReference type="ARBA" id="ARBA00023136"/>
    </source>
</evidence>
<dbReference type="OrthoDB" id="2044325at2"/>
<reference evidence="9 10" key="1">
    <citation type="submission" date="2019-03" db="EMBL/GenBank/DDBJ databases">
        <title>Genomic Encyclopedia of Type Strains, Phase IV (KMG-IV): sequencing the most valuable type-strain genomes for metagenomic binning, comparative biology and taxonomic classification.</title>
        <authorList>
            <person name="Goeker M."/>
        </authorList>
    </citation>
    <scope>NUCLEOTIDE SEQUENCE [LARGE SCALE GENOMIC DNA]</scope>
    <source>
        <strain evidence="9 10">DSM 24176</strain>
    </source>
</reference>
<dbReference type="Pfam" id="PF04647">
    <property type="entry name" value="AgrB"/>
    <property type="match status" value="1"/>
</dbReference>
<dbReference type="GO" id="GO:0009372">
    <property type="term" value="P:quorum sensing"/>
    <property type="evidence" value="ECO:0007669"/>
    <property type="project" value="UniProtKB-KW"/>
</dbReference>
<dbReference type="InterPro" id="IPR006741">
    <property type="entry name" value="AgrB"/>
</dbReference>
<dbReference type="SMART" id="SM00793">
    <property type="entry name" value="AgrB"/>
    <property type="match status" value="1"/>
</dbReference>
<evidence type="ECO:0000256" key="5">
    <source>
        <dbReference type="ARBA" id="ARBA00022801"/>
    </source>
</evidence>
<feature type="transmembrane region" description="Helical" evidence="8">
    <location>
        <begin position="83"/>
        <end position="100"/>
    </location>
</feature>
<keyword evidence="6 8" id="KW-1133">Transmembrane helix</keyword>
<feature type="transmembrane region" description="Helical" evidence="8">
    <location>
        <begin position="29"/>
        <end position="50"/>
    </location>
</feature>
<dbReference type="AlphaFoldDB" id="A0A4V2Q1R0"/>
<evidence type="ECO:0000256" key="8">
    <source>
        <dbReference type="SAM" id="Phobius"/>
    </source>
</evidence>
<dbReference type="GO" id="GO:0016020">
    <property type="term" value="C:membrane"/>
    <property type="evidence" value="ECO:0007669"/>
    <property type="project" value="InterPro"/>
</dbReference>
<keyword evidence="7 8" id="KW-0472">Membrane</keyword>
<feature type="transmembrane region" description="Helical" evidence="8">
    <location>
        <begin position="56"/>
        <end position="76"/>
    </location>
</feature>
<keyword evidence="2" id="KW-0673">Quorum sensing</keyword>
<keyword evidence="4 8" id="KW-0812">Transmembrane</keyword>
<dbReference type="GO" id="GO:0008233">
    <property type="term" value="F:peptidase activity"/>
    <property type="evidence" value="ECO:0007669"/>
    <property type="project" value="UniProtKB-KW"/>
</dbReference>
<evidence type="ECO:0000313" key="9">
    <source>
        <dbReference type="EMBL" id="TCK98571.1"/>
    </source>
</evidence>
<dbReference type="Proteomes" id="UP000294545">
    <property type="component" value="Unassembled WGS sequence"/>
</dbReference>
<protein>
    <submittedName>
        <fullName evidence="9">Accessory gene regulator B</fullName>
    </submittedName>
</protein>
<evidence type="ECO:0000256" key="6">
    <source>
        <dbReference type="ARBA" id="ARBA00022989"/>
    </source>
</evidence>
<organism evidence="9 10">
    <name type="scientific">Natranaerovirga hydrolytica</name>
    <dbReference type="NCBI Taxonomy" id="680378"/>
    <lineage>
        <taxon>Bacteria</taxon>
        <taxon>Bacillati</taxon>
        <taxon>Bacillota</taxon>
        <taxon>Clostridia</taxon>
        <taxon>Lachnospirales</taxon>
        <taxon>Natranaerovirgaceae</taxon>
        <taxon>Natranaerovirga</taxon>
    </lineage>
</organism>
<keyword evidence="3" id="KW-0645">Protease</keyword>
<evidence type="ECO:0000313" key="10">
    <source>
        <dbReference type="Proteomes" id="UP000294545"/>
    </source>
</evidence>
<dbReference type="GO" id="GO:0006508">
    <property type="term" value="P:proteolysis"/>
    <property type="evidence" value="ECO:0007669"/>
    <property type="project" value="UniProtKB-KW"/>
</dbReference>
<evidence type="ECO:0000256" key="1">
    <source>
        <dbReference type="ARBA" id="ARBA00022475"/>
    </source>
</evidence>
<feature type="transmembrane region" description="Helical" evidence="8">
    <location>
        <begin position="143"/>
        <end position="160"/>
    </location>
</feature>
<keyword evidence="5" id="KW-0378">Hydrolase</keyword>
<dbReference type="EMBL" id="SMGQ01000011">
    <property type="protein sequence ID" value="TCK98571.1"/>
    <property type="molecule type" value="Genomic_DNA"/>
</dbReference>
<keyword evidence="1" id="KW-1003">Cell membrane</keyword>
<gene>
    <name evidence="9" type="ORF">EDC19_1001</name>
</gene>
<feature type="transmembrane region" description="Helical" evidence="8">
    <location>
        <begin position="106"/>
        <end position="122"/>
    </location>
</feature>